<dbReference type="EC" id="6.3.5.2" evidence="2"/>
<dbReference type="RefSeq" id="WP_054874059.1">
    <property type="nucleotide sequence ID" value="NZ_LKET01000021.1"/>
</dbReference>
<dbReference type="AlphaFoldDB" id="A0A0P8YEY9"/>
<dbReference type="Gene3D" id="3.40.50.880">
    <property type="match status" value="1"/>
</dbReference>
<dbReference type="SUPFAM" id="SSF52317">
    <property type="entry name" value="Class I glutamine amidotransferase-like"/>
    <property type="match status" value="1"/>
</dbReference>
<dbReference type="InterPro" id="IPR029062">
    <property type="entry name" value="Class_I_gatase-like"/>
</dbReference>
<dbReference type="PANTHER" id="PTHR42695">
    <property type="entry name" value="GLUTAMINE AMIDOTRANSFERASE YLR126C-RELATED"/>
    <property type="match status" value="1"/>
</dbReference>
<protein>
    <submittedName>
        <fullName evidence="2">GMP synthase</fullName>
        <ecNumber evidence="2">6.3.5.2</ecNumber>
    </submittedName>
</protein>
<dbReference type="GO" id="GO:0003922">
    <property type="term" value="F:GMP synthase (glutamine-hydrolyzing) activity"/>
    <property type="evidence" value="ECO:0007669"/>
    <property type="project" value="UniProtKB-EC"/>
</dbReference>
<comment type="caution">
    <text evidence="2">The sequence shown here is derived from an EMBL/GenBank/DDBJ whole genome shotgun (WGS) entry which is preliminary data.</text>
</comment>
<keyword evidence="2" id="KW-0436">Ligase</keyword>
<evidence type="ECO:0000259" key="1">
    <source>
        <dbReference type="Pfam" id="PF00117"/>
    </source>
</evidence>
<dbReference type="InterPro" id="IPR044992">
    <property type="entry name" value="ChyE-like"/>
</dbReference>
<dbReference type="STRING" id="36849.OXPF_09640"/>
<dbReference type="NCBIfam" id="NF006562">
    <property type="entry name" value="PRK09065.1"/>
    <property type="match status" value="1"/>
</dbReference>
<sequence length="235" mass="26614">MKKILIIKAGTTYDSIREKYGDFEDYIINTADLNYEDILVWNAYQKEKEPDINDVSAIIITGSHSMVSDFEDWSVMLSKWLKDTASGKVPILGICYGHQLLAQTFGGTVGYHPRGKEFGTVYIELTEDGEKDPLLGVLPEKFFGHVAHSQTAIKVPPEALVLAGNEFEPHHAFALKNNIWGVQFHPEFTMDITHSYIEKLEDSLKIEGYDIKALKSSLQDNDYGKILLKRFIELI</sequence>
<dbReference type="PATRIC" id="fig|36849.3.peg.1030"/>
<dbReference type="PRINTS" id="PR00096">
    <property type="entry name" value="GATASE"/>
</dbReference>
<evidence type="ECO:0000313" key="2">
    <source>
        <dbReference type="EMBL" id="KPU45730.1"/>
    </source>
</evidence>
<reference evidence="2 3" key="1">
    <citation type="submission" date="2015-09" db="EMBL/GenBank/DDBJ databases">
        <title>Genome sequence of Oxobacter pfennigii DSM 3222.</title>
        <authorList>
            <person name="Poehlein A."/>
            <person name="Bengelsdorf F.R."/>
            <person name="Schiel-Bengelsdorf B."/>
            <person name="Duerre P."/>
            <person name="Daniel R."/>
        </authorList>
    </citation>
    <scope>NUCLEOTIDE SEQUENCE [LARGE SCALE GENOMIC DNA]</scope>
    <source>
        <strain evidence="2 3">DSM 3222</strain>
    </source>
</reference>
<dbReference type="Proteomes" id="UP000050326">
    <property type="component" value="Unassembled WGS sequence"/>
</dbReference>
<dbReference type="CDD" id="cd01741">
    <property type="entry name" value="GATase1_1"/>
    <property type="match status" value="1"/>
</dbReference>
<dbReference type="OrthoDB" id="9813383at2"/>
<proteinExistence type="predicted"/>
<dbReference type="GO" id="GO:0005829">
    <property type="term" value="C:cytosol"/>
    <property type="evidence" value="ECO:0007669"/>
    <property type="project" value="TreeGrafter"/>
</dbReference>
<organism evidence="2 3">
    <name type="scientific">Oxobacter pfennigii</name>
    <dbReference type="NCBI Taxonomy" id="36849"/>
    <lineage>
        <taxon>Bacteria</taxon>
        <taxon>Bacillati</taxon>
        <taxon>Bacillota</taxon>
        <taxon>Clostridia</taxon>
        <taxon>Eubacteriales</taxon>
        <taxon>Clostridiaceae</taxon>
        <taxon>Oxobacter</taxon>
    </lineage>
</organism>
<dbReference type="Pfam" id="PF00117">
    <property type="entry name" value="GATase"/>
    <property type="match status" value="1"/>
</dbReference>
<gene>
    <name evidence="2" type="primary">guaA_2</name>
    <name evidence="2" type="ORF">OXPF_09640</name>
</gene>
<name>A0A0P8YEY9_9CLOT</name>
<dbReference type="InterPro" id="IPR017926">
    <property type="entry name" value="GATASE"/>
</dbReference>
<dbReference type="PROSITE" id="PS51273">
    <property type="entry name" value="GATASE_TYPE_1"/>
    <property type="match status" value="1"/>
</dbReference>
<dbReference type="PANTHER" id="PTHR42695:SF5">
    <property type="entry name" value="GLUTAMINE AMIDOTRANSFERASE YLR126C-RELATED"/>
    <property type="match status" value="1"/>
</dbReference>
<accession>A0A0P8YEY9</accession>
<keyword evidence="3" id="KW-1185">Reference proteome</keyword>
<dbReference type="EMBL" id="LKET01000021">
    <property type="protein sequence ID" value="KPU45730.1"/>
    <property type="molecule type" value="Genomic_DNA"/>
</dbReference>
<feature type="domain" description="Glutamine amidotransferase" evidence="1">
    <location>
        <begin position="32"/>
        <end position="193"/>
    </location>
</feature>
<evidence type="ECO:0000313" key="3">
    <source>
        <dbReference type="Proteomes" id="UP000050326"/>
    </source>
</evidence>